<protein>
    <submittedName>
        <fullName evidence="2">Uncharacterized protein</fullName>
    </submittedName>
</protein>
<dbReference type="VEuPathDB" id="FungiDB:RhiirA1_461415"/>
<name>A0A2N1MYX7_9GLOM</name>
<dbReference type="Proteomes" id="UP000233469">
    <property type="component" value="Unassembled WGS sequence"/>
</dbReference>
<dbReference type="AlphaFoldDB" id="A0A2N1MYX7"/>
<evidence type="ECO:0000256" key="1">
    <source>
        <dbReference type="SAM" id="Phobius"/>
    </source>
</evidence>
<reference evidence="2 3" key="1">
    <citation type="submission" date="2016-04" db="EMBL/GenBank/DDBJ databases">
        <title>Genome analyses suggest a sexual origin of heterokaryosis in a supposedly ancient asexual fungus.</title>
        <authorList>
            <person name="Ropars J."/>
            <person name="Sedzielewska K."/>
            <person name="Noel J."/>
            <person name="Charron P."/>
            <person name="Farinelli L."/>
            <person name="Marton T."/>
            <person name="Kruger M."/>
            <person name="Pelin A."/>
            <person name="Brachmann A."/>
            <person name="Corradi N."/>
        </authorList>
    </citation>
    <scope>NUCLEOTIDE SEQUENCE [LARGE SCALE GENOMIC DNA]</scope>
    <source>
        <strain evidence="2 3">C2</strain>
    </source>
</reference>
<dbReference type="VEuPathDB" id="FungiDB:FUN_017110"/>
<evidence type="ECO:0000313" key="2">
    <source>
        <dbReference type="EMBL" id="PKK66862.1"/>
    </source>
</evidence>
<accession>A0A2N1MYX7</accession>
<dbReference type="EMBL" id="LLXL01001038">
    <property type="protein sequence ID" value="PKK66862.1"/>
    <property type="molecule type" value="Genomic_DNA"/>
</dbReference>
<proteinExistence type="predicted"/>
<evidence type="ECO:0000313" key="3">
    <source>
        <dbReference type="Proteomes" id="UP000233469"/>
    </source>
</evidence>
<reference evidence="2 3" key="2">
    <citation type="submission" date="2017-10" db="EMBL/GenBank/DDBJ databases">
        <title>Extensive intraspecific genome diversity in a model arbuscular mycorrhizal fungus.</title>
        <authorList>
            <person name="Chen E.C.H."/>
            <person name="Morin E."/>
            <person name="Baudet D."/>
            <person name="Noel J."/>
            <person name="Ndikumana S."/>
            <person name="Charron P."/>
            <person name="St-Onge C."/>
            <person name="Giorgi J."/>
            <person name="Grigoriev I.V."/>
            <person name="Roux C."/>
            <person name="Martin F.M."/>
            <person name="Corradi N."/>
        </authorList>
    </citation>
    <scope>NUCLEOTIDE SEQUENCE [LARGE SCALE GENOMIC DNA]</scope>
    <source>
        <strain evidence="2 3">C2</strain>
    </source>
</reference>
<keyword evidence="1" id="KW-1133">Transmembrane helix</keyword>
<keyword evidence="1" id="KW-0472">Membrane</keyword>
<sequence length="191" mass="22275">MAGFLTDPNNNEFPIPFYNKNIEPLLFPSYGKGFYIIMMHKIPLFKRFIKKWELKDKIAAATNYYNIIIVLTSLYLLITLKLRNHQNRTKILNQHSTFLLYQLTAADFITNNIYTECPIINETKTTTVASYISTGVSYFCQKEHHINTMVQGFGLPQISYTMTIAEIYWLLIGDLAQLQHVNEQQVFYTPE</sequence>
<feature type="transmembrane region" description="Helical" evidence="1">
    <location>
        <begin position="64"/>
        <end position="82"/>
    </location>
</feature>
<gene>
    <name evidence="2" type="ORF">RhiirC2_784275</name>
</gene>
<keyword evidence="1" id="KW-0812">Transmembrane</keyword>
<organism evidence="2 3">
    <name type="scientific">Rhizophagus irregularis</name>
    <dbReference type="NCBI Taxonomy" id="588596"/>
    <lineage>
        <taxon>Eukaryota</taxon>
        <taxon>Fungi</taxon>
        <taxon>Fungi incertae sedis</taxon>
        <taxon>Mucoromycota</taxon>
        <taxon>Glomeromycotina</taxon>
        <taxon>Glomeromycetes</taxon>
        <taxon>Glomerales</taxon>
        <taxon>Glomeraceae</taxon>
        <taxon>Rhizophagus</taxon>
    </lineage>
</organism>
<comment type="caution">
    <text evidence="2">The sequence shown here is derived from an EMBL/GenBank/DDBJ whole genome shotgun (WGS) entry which is preliminary data.</text>
</comment>
<dbReference type="VEuPathDB" id="FungiDB:RhiirFUN_002004"/>